<evidence type="ECO:0000313" key="2">
    <source>
        <dbReference type="EMBL" id="CAH0030583.1"/>
    </source>
</evidence>
<sequence length="97" mass="10806">MLINTIAFYALVLTSIALASPGSHHRMKDFTLPPPQVRSGLQYICRAGDYNNGTIYGTVSQDRAIGYIRKAKTNKGQSGYPKKLSNKGNVRKFQRML</sequence>
<dbReference type="Proteomes" id="UP000696573">
    <property type="component" value="Unassembled WGS sequence"/>
</dbReference>
<feature type="signal peptide" evidence="1">
    <location>
        <begin position="1"/>
        <end position="19"/>
    </location>
</feature>
<protein>
    <submittedName>
        <fullName evidence="2">Uncharacterized protein</fullName>
    </submittedName>
</protein>
<feature type="chain" id="PRO_5040226133" evidence="1">
    <location>
        <begin position="20"/>
        <end position="97"/>
    </location>
</feature>
<gene>
    <name evidence="2" type="ORF">CRHIZ90672A_00003462</name>
</gene>
<comment type="caution">
    <text evidence="2">The sequence shown here is derived from an EMBL/GenBank/DDBJ whole genome shotgun (WGS) entry which is preliminary data.</text>
</comment>
<proteinExistence type="predicted"/>
<evidence type="ECO:0000256" key="1">
    <source>
        <dbReference type="SAM" id="SignalP"/>
    </source>
</evidence>
<dbReference type="OrthoDB" id="4224768at2759"/>
<keyword evidence="1" id="KW-0732">Signal</keyword>
<dbReference type="AlphaFoldDB" id="A0A9N9VU64"/>
<name>A0A9N9VU64_9HYPO</name>
<organism evidence="2 3">
    <name type="scientific">Clonostachys rhizophaga</name>
    <dbReference type="NCBI Taxonomy" id="160324"/>
    <lineage>
        <taxon>Eukaryota</taxon>
        <taxon>Fungi</taxon>
        <taxon>Dikarya</taxon>
        <taxon>Ascomycota</taxon>
        <taxon>Pezizomycotina</taxon>
        <taxon>Sordariomycetes</taxon>
        <taxon>Hypocreomycetidae</taxon>
        <taxon>Hypocreales</taxon>
        <taxon>Bionectriaceae</taxon>
        <taxon>Clonostachys</taxon>
    </lineage>
</organism>
<dbReference type="EMBL" id="CABFNQ020000740">
    <property type="protein sequence ID" value="CAH0030583.1"/>
    <property type="molecule type" value="Genomic_DNA"/>
</dbReference>
<evidence type="ECO:0000313" key="3">
    <source>
        <dbReference type="Proteomes" id="UP000696573"/>
    </source>
</evidence>
<accession>A0A9N9VU64</accession>
<keyword evidence="3" id="KW-1185">Reference proteome</keyword>
<reference evidence="2" key="1">
    <citation type="submission" date="2021-10" db="EMBL/GenBank/DDBJ databases">
        <authorList>
            <person name="Piombo E."/>
        </authorList>
    </citation>
    <scope>NUCLEOTIDE SEQUENCE</scope>
</reference>